<keyword evidence="3" id="KW-1185">Reference proteome</keyword>
<dbReference type="AlphaFoldDB" id="A0A1I0REM7"/>
<dbReference type="STRING" id="364200.SAMN04488515_2583"/>
<gene>
    <name evidence="2" type="ORF">SAMN04488515_2583</name>
</gene>
<feature type="signal peptide" evidence="1">
    <location>
        <begin position="1"/>
        <end position="15"/>
    </location>
</feature>
<dbReference type="Proteomes" id="UP000199167">
    <property type="component" value="Unassembled WGS sequence"/>
</dbReference>
<dbReference type="RefSeq" id="WP_089995456.1">
    <property type="nucleotide sequence ID" value="NZ_FOIZ01000002.1"/>
</dbReference>
<organism evidence="2 3">
    <name type="scientific">Cognatiyoonia koreensis</name>
    <dbReference type="NCBI Taxonomy" id="364200"/>
    <lineage>
        <taxon>Bacteria</taxon>
        <taxon>Pseudomonadati</taxon>
        <taxon>Pseudomonadota</taxon>
        <taxon>Alphaproteobacteria</taxon>
        <taxon>Rhodobacterales</taxon>
        <taxon>Paracoccaceae</taxon>
        <taxon>Cognatiyoonia</taxon>
    </lineage>
</organism>
<keyword evidence="1" id="KW-0732">Signal</keyword>
<evidence type="ECO:0000256" key="1">
    <source>
        <dbReference type="SAM" id="SignalP"/>
    </source>
</evidence>
<dbReference type="EMBL" id="FOIZ01000002">
    <property type="protein sequence ID" value="SEW39319.1"/>
    <property type="molecule type" value="Genomic_DNA"/>
</dbReference>
<evidence type="ECO:0000313" key="2">
    <source>
        <dbReference type="EMBL" id="SEW39319.1"/>
    </source>
</evidence>
<evidence type="ECO:0000313" key="3">
    <source>
        <dbReference type="Proteomes" id="UP000199167"/>
    </source>
</evidence>
<dbReference type="OrthoDB" id="7727934at2"/>
<reference evidence="2 3" key="1">
    <citation type="submission" date="2016-10" db="EMBL/GenBank/DDBJ databases">
        <authorList>
            <person name="de Groot N.N."/>
        </authorList>
    </citation>
    <scope>NUCLEOTIDE SEQUENCE [LARGE SCALE GENOMIC DNA]</scope>
    <source>
        <strain evidence="2 3">DSM 17925</strain>
    </source>
</reference>
<sequence>MIRFSIMLAVLPAIAAANPYDGVYKQTANAECALVGVEGGALEIKDNIFYGVETECRMTRPVNVVDMEATLYTMQCSGEGSVWTDRAMLMKPAEDPDGLIMVWDGYAFVYQACD</sequence>
<name>A0A1I0REM7_9RHOB</name>
<accession>A0A1I0REM7</accession>
<proteinExistence type="predicted"/>
<feature type="chain" id="PRO_5012746204" evidence="1">
    <location>
        <begin position="16"/>
        <end position="114"/>
    </location>
</feature>
<protein>
    <submittedName>
        <fullName evidence="2">Uncharacterized protein</fullName>
    </submittedName>
</protein>